<reference evidence="9" key="1">
    <citation type="journal article" date="2020" name="Int. J. Syst. Evol. Microbiol.">
        <title>Alteromonas alba sp. nov., a marine bacterium isolated from the seawater of the West Pacific Ocean.</title>
        <authorList>
            <person name="Sun C."/>
            <person name="Wu Y.-H."/>
            <person name="Xamxidin M."/>
            <person name="Cheng H."/>
            <person name="Xu X.-W."/>
        </authorList>
    </citation>
    <scope>NUCLEOTIDE SEQUENCE [LARGE SCALE GENOMIC DNA]</scope>
    <source>
        <strain evidence="9">190</strain>
    </source>
</reference>
<comment type="similarity">
    <text evidence="5">Belongs to the MscS (TC 1.A.23) family.</text>
</comment>
<keyword evidence="4 5" id="KW-0472">Membrane</keyword>
<comment type="subcellular location">
    <subcellularLocation>
        <location evidence="5">Cell inner membrane</location>
        <topology evidence="5">Multi-pass membrane protein</topology>
    </subcellularLocation>
    <subcellularLocation>
        <location evidence="1">Membrane</location>
    </subcellularLocation>
</comment>
<organism evidence="8 9">
    <name type="scientific">Alteromonas alba</name>
    <dbReference type="NCBI Taxonomy" id="2079529"/>
    <lineage>
        <taxon>Bacteria</taxon>
        <taxon>Pseudomonadati</taxon>
        <taxon>Pseudomonadota</taxon>
        <taxon>Gammaproteobacteria</taxon>
        <taxon>Alteromonadales</taxon>
        <taxon>Alteromonadaceae</taxon>
        <taxon>Alteromonas/Salinimonas group</taxon>
        <taxon>Alteromonas</taxon>
    </lineage>
</organism>
<evidence type="ECO:0000256" key="6">
    <source>
        <dbReference type="SAM" id="MobiDB-lite"/>
    </source>
</evidence>
<sequence length="202" mass="22866">MNDVMSRFTDWATFYMSNLIVTVLVLILFMGVNRLLLPQIEKLATSSKLSEEARKKTYHTARLITGVITIAVLLLVWGVDFSGLIVLSTSIIALTGVALFASWSLLSNITSYFVLLFQNSYTKGNFIRIIDGDNYMEGYIADINLFTTRLITKDDEEIAYPNNLVLTRPVIINPKQHWQGIGKSTDKQMPVQPEQPRETQKD</sequence>
<protein>
    <recommendedName>
        <fullName evidence="5">Small-conductance mechanosensitive channel</fullName>
    </recommendedName>
</protein>
<dbReference type="EMBL" id="PVNP01000147">
    <property type="protein sequence ID" value="PRO73014.1"/>
    <property type="molecule type" value="Genomic_DNA"/>
</dbReference>
<evidence type="ECO:0000256" key="3">
    <source>
        <dbReference type="ARBA" id="ARBA00022989"/>
    </source>
</evidence>
<dbReference type="Pfam" id="PF00924">
    <property type="entry name" value="MS_channel_2nd"/>
    <property type="match status" value="1"/>
</dbReference>
<comment type="subunit">
    <text evidence="5">Homoheptamer.</text>
</comment>
<evidence type="ECO:0000256" key="5">
    <source>
        <dbReference type="RuleBase" id="RU369025"/>
    </source>
</evidence>
<dbReference type="SUPFAM" id="SSF50182">
    <property type="entry name" value="Sm-like ribonucleoproteins"/>
    <property type="match status" value="1"/>
</dbReference>
<feature type="domain" description="Mechanosensitive ion channel MscS" evidence="7">
    <location>
        <begin position="105"/>
        <end position="170"/>
    </location>
</feature>
<keyword evidence="5" id="KW-0997">Cell inner membrane</keyword>
<dbReference type="PANTHER" id="PTHR30221:SF8">
    <property type="entry name" value="SMALL-CONDUCTANCE MECHANOSENSITIVE CHANNEL"/>
    <property type="match status" value="1"/>
</dbReference>
<gene>
    <name evidence="8" type="ORF">C6Y40_13505</name>
</gene>
<keyword evidence="5" id="KW-0406">Ion transport</keyword>
<keyword evidence="5" id="KW-0407">Ion channel</keyword>
<dbReference type="PANTHER" id="PTHR30221">
    <property type="entry name" value="SMALL-CONDUCTANCE MECHANOSENSITIVE CHANNEL"/>
    <property type="match status" value="1"/>
</dbReference>
<evidence type="ECO:0000256" key="4">
    <source>
        <dbReference type="ARBA" id="ARBA00023136"/>
    </source>
</evidence>
<evidence type="ECO:0000259" key="7">
    <source>
        <dbReference type="Pfam" id="PF00924"/>
    </source>
</evidence>
<keyword evidence="5" id="KW-1003">Cell membrane</keyword>
<keyword evidence="9" id="KW-1185">Reference proteome</keyword>
<feature type="transmembrane region" description="Helical" evidence="5">
    <location>
        <begin position="85"/>
        <end position="106"/>
    </location>
</feature>
<evidence type="ECO:0000313" key="8">
    <source>
        <dbReference type="EMBL" id="PRO73014.1"/>
    </source>
</evidence>
<comment type="caution">
    <text evidence="5">Lacks conserved residue(s) required for the propagation of feature annotation.</text>
</comment>
<dbReference type="AlphaFoldDB" id="A0A2S9V9A3"/>
<dbReference type="OrthoDB" id="5705501at2"/>
<dbReference type="Proteomes" id="UP000238949">
    <property type="component" value="Unassembled WGS sequence"/>
</dbReference>
<keyword evidence="2 5" id="KW-0812">Transmembrane</keyword>
<keyword evidence="3 5" id="KW-1133">Transmembrane helix</keyword>
<dbReference type="InterPro" id="IPR006685">
    <property type="entry name" value="MscS_channel_2nd"/>
</dbReference>
<feature type="transmembrane region" description="Helical" evidence="5">
    <location>
        <begin position="58"/>
        <end position="79"/>
    </location>
</feature>
<comment type="caution">
    <text evidence="8">The sequence shown here is derived from an EMBL/GenBank/DDBJ whole genome shotgun (WGS) entry which is preliminary data.</text>
</comment>
<comment type="function">
    <text evidence="5">Mechanosensitive channel that participates in the regulation of osmotic pressure changes within the cell, opening in response to stretch forces in the membrane lipid bilayer, without the need for other proteins. Contributes to normal resistance to hypoosmotic shock. Forms an ion channel of 1.0 nanosiemens conductance with a slight preference for anions.</text>
</comment>
<dbReference type="InterPro" id="IPR010920">
    <property type="entry name" value="LSM_dom_sf"/>
</dbReference>
<evidence type="ECO:0000256" key="1">
    <source>
        <dbReference type="ARBA" id="ARBA00004370"/>
    </source>
</evidence>
<dbReference type="GO" id="GO:0008381">
    <property type="term" value="F:mechanosensitive monoatomic ion channel activity"/>
    <property type="evidence" value="ECO:0007669"/>
    <property type="project" value="InterPro"/>
</dbReference>
<accession>A0A2S9V9A3</accession>
<keyword evidence="5" id="KW-0813">Transport</keyword>
<feature type="transmembrane region" description="Helical" evidence="5">
    <location>
        <begin position="12"/>
        <end position="37"/>
    </location>
</feature>
<dbReference type="InterPro" id="IPR045275">
    <property type="entry name" value="MscS_archaea/bacteria_type"/>
</dbReference>
<evidence type="ECO:0000256" key="2">
    <source>
        <dbReference type="ARBA" id="ARBA00022692"/>
    </source>
</evidence>
<dbReference type="RefSeq" id="WP_105935041.1">
    <property type="nucleotide sequence ID" value="NZ_PVNP01000147.1"/>
</dbReference>
<dbReference type="InterPro" id="IPR023408">
    <property type="entry name" value="MscS_beta-dom_sf"/>
</dbReference>
<dbReference type="Gene3D" id="1.10.287.1260">
    <property type="match status" value="1"/>
</dbReference>
<dbReference type="GO" id="GO:0005886">
    <property type="term" value="C:plasma membrane"/>
    <property type="evidence" value="ECO:0007669"/>
    <property type="project" value="UniProtKB-SubCell"/>
</dbReference>
<feature type="region of interest" description="Disordered" evidence="6">
    <location>
        <begin position="181"/>
        <end position="202"/>
    </location>
</feature>
<dbReference type="Gene3D" id="2.30.30.60">
    <property type="match status" value="1"/>
</dbReference>
<name>A0A2S9V9A3_9ALTE</name>
<proteinExistence type="inferred from homology"/>
<evidence type="ECO:0000313" key="9">
    <source>
        <dbReference type="Proteomes" id="UP000238949"/>
    </source>
</evidence>